<sequence length="61" mass="7272">MKELGLNLETIKKRLEEKGLTDKKLTETIADVIYENNQEIEKNLLEIIDKQLKTQMKMNYF</sequence>
<keyword evidence="2" id="KW-1185">Reference proteome</keyword>
<organism evidence="1 2">
    <name type="scientific">Ornithinibacillus caprae</name>
    <dbReference type="NCBI Taxonomy" id="2678566"/>
    <lineage>
        <taxon>Bacteria</taxon>
        <taxon>Bacillati</taxon>
        <taxon>Bacillota</taxon>
        <taxon>Bacilli</taxon>
        <taxon>Bacillales</taxon>
        <taxon>Bacillaceae</taxon>
        <taxon>Ornithinibacillus</taxon>
    </lineage>
</organism>
<evidence type="ECO:0000313" key="2">
    <source>
        <dbReference type="Proteomes" id="UP000469125"/>
    </source>
</evidence>
<proteinExistence type="predicted"/>
<accession>A0A6N8FIS8</accession>
<evidence type="ECO:0000313" key="1">
    <source>
        <dbReference type="EMBL" id="MUK89141.1"/>
    </source>
</evidence>
<gene>
    <name evidence="1" type="ORF">GMD78_12230</name>
</gene>
<reference evidence="1 2" key="1">
    <citation type="submission" date="2019-11" db="EMBL/GenBank/DDBJ databases">
        <authorList>
            <person name="Li X."/>
        </authorList>
    </citation>
    <scope>NUCLEOTIDE SEQUENCE [LARGE SCALE GENOMIC DNA]</scope>
    <source>
        <strain evidence="1 2">L9</strain>
    </source>
</reference>
<name>A0A6N8FIS8_9BACI</name>
<protein>
    <submittedName>
        <fullName evidence="1">Uncharacterized protein</fullName>
    </submittedName>
</protein>
<dbReference type="AlphaFoldDB" id="A0A6N8FIS8"/>
<comment type="caution">
    <text evidence="1">The sequence shown here is derived from an EMBL/GenBank/DDBJ whole genome shotgun (WGS) entry which is preliminary data.</text>
</comment>
<dbReference type="EMBL" id="WOCA01000009">
    <property type="protein sequence ID" value="MUK89141.1"/>
    <property type="molecule type" value="Genomic_DNA"/>
</dbReference>
<dbReference type="RefSeq" id="WP_196493804.1">
    <property type="nucleotide sequence ID" value="NZ_WOCA01000009.1"/>
</dbReference>
<dbReference type="Proteomes" id="UP000469125">
    <property type="component" value="Unassembled WGS sequence"/>
</dbReference>